<dbReference type="SUPFAM" id="SSF46565">
    <property type="entry name" value="Chaperone J-domain"/>
    <property type="match status" value="1"/>
</dbReference>
<evidence type="ECO:0000259" key="2">
    <source>
        <dbReference type="PROSITE" id="PS50076"/>
    </source>
</evidence>
<protein>
    <recommendedName>
        <fullName evidence="2">J domain-containing protein</fullName>
    </recommendedName>
</protein>
<evidence type="ECO:0000313" key="3">
    <source>
        <dbReference type="EMBL" id="GAI00193.1"/>
    </source>
</evidence>
<dbReference type="PROSITE" id="PS50076">
    <property type="entry name" value="DNAJ_2"/>
    <property type="match status" value="1"/>
</dbReference>
<keyword evidence="1" id="KW-0472">Membrane</keyword>
<reference evidence="3" key="1">
    <citation type="journal article" date="2014" name="Front. Microbiol.">
        <title>High frequency of phylogenetically diverse reductive dehalogenase-homologous genes in deep subseafloor sedimentary metagenomes.</title>
        <authorList>
            <person name="Kawai M."/>
            <person name="Futagami T."/>
            <person name="Toyoda A."/>
            <person name="Takaki Y."/>
            <person name="Nishi S."/>
            <person name="Hori S."/>
            <person name="Arai W."/>
            <person name="Tsubouchi T."/>
            <person name="Morono Y."/>
            <person name="Uchiyama I."/>
            <person name="Ito T."/>
            <person name="Fujiyama A."/>
            <person name="Inagaki F."/>
            <person name="Takami H."/>
        </authorList>
    </citation>
    <scope>NUCLEOTIDE SEQUENCE</scope>
    <source>
        <strain evidence="3">Expedition CK06-06</strain>
    </source>
</reference>
<keyword evidence="1" id="KW-1133">Transmembrane helix</keyword>
<dbReference type="EMBL" id="BARV01003171">
    <property type="protein sequence ID" value="GAI00193.1"/>
    <property type="molecule type" value="Genomic_DNA"/>
</dbReference>
<proteinExistence type="predicted"/>
<feature type="transmembrane region" description="Helical" evidence="1">
    <location>
        <begin position="73"/>
        <end position="92"/>
    </location>
</feature>
<feature type="transmembrane region" description="Helical" evidence="1">
    <location>
        <begin position="98"/>
        <end position="117"/>
    </location>
</feature>
<dbReference type="AlphaFoldDB" id="X1K114"/>
<gene>
    <name evidence="3" type="ORF">S06H3_07737</name>
</gene>
<keyword evidence="1" id="KW-0812">Transmembrane</keyword>
<dbReference type="Gene3D" id="1.10.287.110">
    <property type="entry name" value="DnaJ domain"/>
    <property type="match status" value="1"/>
</dbReference>
<name>X1K114_9ZZZZ</name>
<organism evidence="3">
    <name type="scientific">marine sediment metagenome</name>
    <dbReference type="NCBI Taxonomy" id="412755"/>
    <lineage>
        <taxon>unclassified sequences</taxon>
        <taxon>metagenomes</taxon>
        <taxon>ecological metagenomes</taxon>
    </lineage>
</organism>
<accession>X1K114</accession>
<dbReference type="InterPro" id="IPR036869">
    <property type="entry name" value="J_dom_sf"/>
</dbReference>
<evidence type="ECO:0000256" key="1">
    <source>
        <dbReference type="SAM" id="Phobius"/>
    </source>
</evidence>
<sequence length="236" mass="27497">MKGIRTVKKIAVAGAFFWFGINRKLKLLISRVHGTKKVELPLEEGIEIPKWVHPKTRAKAIRKAKYRANASRWNLEVAIFLFGILAIIVILGNQGVGIWILAPIAAFGLTMVWMVGWRQARKAYQIYVNEELDRLPDEWKDYYKILRTNPSAKSEKIAENYERISRICREALSERSIPLYSIMRREADEAYQILSDPTSRTNYDYIYWLKWNADNTEFDELSKIDLISLSQTIVKK</sequence>
<feature type="domain" description="J" evidence="2">
    <location>
        <begin position="141"/>
        <end position="207"/>
    </location>
</feature>
<dbReference type="InterPro" id="IPR001623">
    <property type="entry name" value="DnaJ_domain"/>
</dbReference>
<comment type="caution">
    <text evidence="3">The sequence shown here is derived from an EMBL/GenBank/DDBJ whole genome shotgun (WGS) entry which is preliminary data.</text>
</comment>